<keyword evidence="4" id="KW-1185">Reference proteome</keyword>
<keyword evidence="2" id="KW-0732">Signal</keyword>
<comment type="caution">
    <text evidence="3">The sequence shown here is derived from an EMBL/GenBank/DDBJ whole genome shotgun (WGS) entry which is preliminary data.</text>
</comment>
<dbReference type="Proteomes" id="UP000521872">
    <property type="component" value="Unassembled WGS sequence"/>
</dbReference>
<dbReference type="EMBL" id="JAACJL010000045">
    <property type="protein sequence ID" value="KAF4613599.1"/>
    <property type="molecule type" value="Genomic_DNA"/>
</dbReference>
<reference evidence="3 4" key="1">
    <citation type="submission" date="2019-12" db="EMBL/GenBank/DDBJ databases">
        <authorList>
            <person name="Floudas D."/>
            <person name="Bentzer J."/>
            <person name="Ahren D."/>
            <person name="Johansson T."/>
            <person name="Persson P."/>
            <person name="Tunlid A."/>
        </authorList>
    </citation>
    <scope>NUCLEOTIDE SEQUENCE [LARGE SCALE GENOMIC DNA]</scope>
    <source>
        <strain evidence="3 4">CBS 102.39</strain>
    </source>
</reference>
<keyword evidence="1" id="KW-0812">Transmembrane</keyword>
<keyword evidence="1" id="KW-1133">Transmembrane helix</keyword>
<protein>
    <submittedName>
        <fullName evidence="3">Uncharacterized protein</fullName>
    </submittedName>
</protein>
<accession>A0A8H4QMH1</accession>
<name>A0A8H4QMH1_9AGAR</name>
<proteinExistence type="predicted"/>
<evidence type="ECO:0000313" key="3">
    <source>
        <dbReference type="EMBL" id="KAF4613599.1"/>
    </source>
</evidence>
<keyword evidence="1" id="KW-0472">Membrane</keyword>
<feature type="signal peptide" evidence="2">
    <location>
        <begin position="1"/>
        <end position="25"/>
    </location>
</feature>
<evidence type="ECO:0000256" key="2">
    <source>
        <dbReference type="SAM" id="SignalP"/>
    </source>
</evidence>
<gene>
    <name evidence="3" type="ORF">D9613_007933</name>
</gene>
<evidence type="ECO:0000256" key="1">
    <source>
        <dbReference type="SAM" id="Phobius"/>
    </source>
</evidence>
<sequence>MKMISPCFLPSLILILGQGIEFANAATILHTLYRVPLIYLGTPTKSADPMYTTIISKLGPGENGATRYLEIDVYPSLSMVTLPQTTETFTVPATGSFEFQEAASHYQAIIHGTTYSTIQPTRSGEPVSYEAISNINLNCDLNIQENTGQCVIDGVDSGSMIVETWTGELVPYATITAIESAGRRRVHGADGYVYALPVLLCTIGTLVGSALVIS</sequence>
<feature type="chain" id="PRO_5034686450" evidence="2">
    <location>
        <begin position="26"/>
        <end position="214"/>
    </location>
</feature>
<evidence type="ECO:0000313" key="4">
    <source>
        <dbReference type="Proteomes" id="UP000521872"/>
    </source>
</evidence>
<feature type="transmembrane region" description="Helical" evidence="1">
    <location>
        <begin position="192"/>
        <end position="213"/>
    </location>
</feature>
<dbReference type="AlphaFoldDB" id="A0A8H4QMH1"/>
<organism evidence="3 4">
    <name type="scientific">Agrocybe pediades</name>
    <dbReference type="NCBI Taxonomy" id="84607"/>
    <lineage>
        <taxon>Eukaryota</taxon>
        <taxon>Fungi</taxon>
        <taxon>Dikarya</taxon>
        <taxon>Basidiomycota</taxon>
        <taxon>Agaricomycotina</taxon>
        <taxon>Agaricomycetes</taxon>
        <taxon>Agaricomycetidae</taxon>
        <taxon>Agaricales</taxon>
        <taxon>Agaricineae</taxon>
        <taxon>Strophariaceae</taxon>
        <taxon>Agrocybe</taxon>
    </lineage>
</organism>